<evidence type="ECO:0000313" key="2">
    <source>
        <dbReference type="Proteomes" id="UP000030377"/>
    </source>
</evidence>
<sequence length="67" mass="7254">MLDSDPTPPAAVITRSGVELLSVLPAVNQASELPEAIKALFEEQGWTNISVKMKDDEVHSVPEKLPN</sequence>
<gene>
    <name evidence="1" type="ORF">MA20_13410</name>
</gene>
<comment type="caution">
    <text evidence="1">The sequence shown here is derived from an EMBL/GenBank/DDBJ whole genome shotgun (WGS) entry which is preliminary data.</text>
</comment>
<accession>A0A0A3Y1D8</accession>
<evidence type="ECO:0000313" key="1">
    <source>
        <dbReference type="EMBL" id="KGT79399.1"/>
    </source>
</evidence>
<protein>
    <submittedName>
        <fullName evidence="1">Uncharacterized protein</fullName>
    </submittedName>
</protein>
<name>A0A0A3Y1D8_BRAJP</name>
<proteinExistence type="predicted"/>
<dbReference type="Proteomes" id="UP000030377">
    <property type="component" value="Unassembled WGS sequence"/>
</dbReference>
<dbReference type="RefSeq" id="WP_041955503.1">
    <property type="nucleotide sequence ID" value="NZ_JANUDC010000001.1"/>
</dbReference>
<organism evidence="1 2">
    <name type="scientific">Bradyrhizobium japonicum</name>
    <dbReference type="NCBI Taxonomy" id="375"/>
    <lineage>
        <taxon>Bacteria</taxon>
        <taxon>Pseudomonadati</taxon>
        <taxon>Pseudomonadota</taxon>
        <taxon>Alphaproteobacteria</taxon>
        <taxon>Hyphomicrobiales</taxon>
        <taxon>Nitrobacteraceae</taxon>
        <taxon>Bradyrhizobium</taxon>
    </lineage>
</organism>
<dbReference type="AlphaFoldDB" id="A0A0A3Y1D8"/>
<dbReference type="EMBL" id="JRPN01000013">
    <property type="protein sequence ID" value="KGT79399.1"/>
    <property type="molecule type" value="Genomic_DNA"/>
</dbReference>
<reference evidence="1 2" key="1">
    <citation type="submission" date="2014-09" db="EMBL/GenBank/DDBJ databases">
        <title>Draft genome of Bradyrhizobium japonicum Is-34.</title>
        <authorList>
            <person name="Tsurumaru H."/>
            <person name="Yamakawa T."/>
            <person name="Hashimoto S."/>
            <person name="Okizaki K."/>
            <person name="Kanesaki Y."/>
            <person name="Yoshikawa H."/>
            <person name="Yajima S."/>
        </authorList>
    </citation>
    <scope>NUCLEOTIDE SEQUENCE [LARGE SCALE GENOMIC DNA]</scope>
    <source>
        <strain evidence="1 2">Is-34</strain>
    </source>
</reference>